<feature type="chain" id="PRO_5043272193" evidence="3">
    <location>
        <begin position="18"/>
        <end position="1924"/>
    </location>
</feature>
<dbReference type="PROSITE" id="PS50231">
    <property type="entry name" value="RICIN_B_LECTIN"/>
    <property type="match status" value="1"/>
</dbReference>
<feature type="transmembrane region" description="Helical" evidence="2">
    <location>
        <begin position="688"/>
        <end position="707"/>
    </location>
</feature>
<keyword evidence="3" id="KW-0732">Signal</keyword>
<name>A0A9P1FSK1_9DINO</name>
<feature type="compositionally biased region" description="Low complexity" evidence="1">
    <location>
        <begin position="1551"/>
        <end position="1562"/>
    </location>
</feature>
<feature type="transmembrane region" description="Helical" evidence="2">
    <location>
        <begin position="719"/>
        <end position="738"/>
    </location>
</feature>
<organism evidence="4">
    <name type="scientific">Cladocopium goreaui</name>
    <dbReference type="NCBI Taxonomy" id="2562237"/>
    <lineage>
        <taxon>Eukaryota</taxon>
        <taxon>Sar</taxon>
        <taxon>Alveolata</taxon>
        <taxon>Dinophyceae</taxon>
        <taxon>Suessiales</taxon>
        <taxon>Symbiodiniaceae</taxon>
        <taxon>Cladocopium</taxon>
    </lineage>
</organism>
<evidence type="ECO:0000256" key="1">
    <source>
        <dbReference type="SAM" id="MobiDB-lite"/>
    </source>
</evidence>
<evidence type="ECO:0000256" key="3">
    <source>
        <dbReference type="SAM" id="SignalP"/>
    </source>
</evidence>
<feature type="transmembrane region" description="Helical" evidence="2">
    <location>
        <begin position="814"/>
        <end position="836"/>
    </location>
</feature>
<dbReference type="SUPFAM" id="SSF51126">
    <property type="entry name" value="Pectin lyase-like"/>
    <property type="match status" value="1"/>
</dbReference>
<dbReference type="EMBL" id="CAMXCT030000973">
    <property type="protein sequence ID" value="CAL4772577.1"/>
    <property type="molecule type" value="Genomic_DNA"/>
</dbReference>
<dbReference type="EMBL" id="CAMXCT010000973">
    <property type="protein sequence ID" value="CAI3985265.1"/>
    <property type="molecule type" value="Genomic_DNA"/>
</dbReference>
<feature type="compositionally biased region" description="Low complexity" evidence="1">
    <location>
        <begin position="1181"/>
        <end position="1196"/>
    </location>
</feature>
<feature type="transmembrane region" description="Helical" evidence="2">
    <location>
        <begin position="999"/>
        <end position="1024"/>
    </location>
</feature>
<dbReference type="OrthoDB" id="417250at2759"/>
<dbReference type="Proteomes" id="UP001152797">
    <property type="component" value="Unassembled WGS sequence"/>
</dbReference>
<keyword evidence="2" id="KW-0812">Transmembrane</keyword>
<dbReference type="PANTHER" id="PTHR11319:SF35">
    <property type="entry name" value="OUTER MEMBRANE PROTEIN PMPC-RELATED"/>
    <property type="match status" value="1"/>
</dbReference>
<protein>
    <submittedName>
        <fullName evidence="5">Right handed beta helix domain-containing protein</fullName>
    </submittedName>
</protein>
<evidence type="ECO:0000256" key="2">
    <source>
        <dbReference type="SAM" id="Phobius"/>
    </source>
</evidence>
<accession>A0A9P1FSK1</accession>
<comment type="caution">
    <text evidence="4">The sequence shown here is derived from an EMBL/GenBank/DDBJ whole genome shotgun (WGS) entry which is preliminary data.</text>
</comment>
<feature type="region of interest" description="Disordered" evidence="1">
    <location>
        <begin position="1880"/>
        <end position="1924"/>
    </location>
</feature>
<feature type="signal peptide" evidence="3">
    <location>
        <begin position="1"/>
        <end position="17"/>
    </location>
</feature>
<proteinExistence type="predicted"/>
<sequence length="1924" mass="207921">MLPWIPWIVGFTAQTWAAAERLPYELNHEVSVAKPRWTPGSFLRQKALDPLDEDDPLDSLWEQDFYDGEDVDDEEKSEILEVHEDKDKAHALRGEKHHCDVDGLLRLNGTINVEKERIYMNCRRVVAQEGVFNLSAPLHFSGSLEFEGSLTVVAVKAGFTCIIVSGNLRVSGNISVQGCQSRSQGGAIWSNNFTMESGDLKIQHCSAYEGGAIYADHVQVHGGTMEITNCQATSGGGIYAKWSLLMGGRLRANGCRARDGGALYAHHHVRQSGGELILQSCVARHNGGGLQTQQYSLSDGDFVACNCSARRIGGGVWSEGVVQSGGKLAFEMCQAGTSGGGIFVEKQFQQVKGRLTVENCSSERGGGVMLGRPVDHVTRAKELFVQFPSGAATFRGCSAVNWGGCIFSWGRVRMSGALDFVTATSRYGGGMYVNGNVDASRSNMSFSNCRSTGTGAALVAIGTARLGKVFVMKCSSGMLSAVLSAEEDLIAKEIIIGSDTKSSIEMSAVAGGYAQVESMVCNADHCKLRAATGDVRLRNLRCPLGSGRDIRSSSTVCLRCPASMMSLTNEINASCQKCPDEAEVCLPDRLKMLPGMTVDPQNVSIALHCANPSACPGGELAELHVPEDVLGGHGKIHLEDQVSKAMCRDGYAGKTCEQCVGMHGMADSSPLQCTLCPKNSFFALTQSIAFYVSKDAFLFLSATFSALTAGQQKKQSAVMINQLMAFATVSNIVVGGLMQSESFEHLQDDTQRLMRFADVVVDIAQGQGGGGISRECVLKSLNFPSSLGHCHLASIIMPILLMASLAFKEPRLSVVVGANVFLPAFTAAFGKYLIAFRTKPQSQGGTLETPFLPGFAFDWLVISGAILLCFTSGIFGWAQVVLAHRGEGTTAPKYVLYLTQSYKSECCAWEIERLVRKMLLCLITTLLPVTYSPSWQMESVSLVLIASLLLHFIFKPYNVDLWNATEIGLLTLALVLTGLTTTVLANDLHWAHSFVTGRVTIVLVIMLVAMICGTMAILVIVNIVKERRWKLGHGNGKKMKGPRYLTVRRPQAVPKIDAATEKMGSLWQRLAERGKFERQSPRTAVGSVWSGHIAFCHGETPLPPVDSEPHSCPRLVTWPSGDGGVAGQISGTSQLHGDSTSSLTPFRRVACSGPGRSQVGTATMDLPHTVEMQLAPPARGTSESWPSTSSTQSTQCSDDEEVRQRSCSASRRQKQIRRQEKLKDLISKLHRLEQWQREVESQRGNQPAKGGYTRGDPKARARAAGPVGAQQSFPGIPQLASLWKLEEEAGPEFSGPAFGAVEEGPGPLPDLCEEQCIFISLNHREALQRVHLAYSAGFWVTPLSFPDTASHFIVLRACGIGGYDHRASSLCAMLRKNRIRPASRGDPTLMVLTLPEHASAFGDEVDVFAMPLEFRQGGMLLAIPKDTLSAQALADGQSGSEEILFGPNSVFASDLLDEGEDLNFTVPVGVEVEVLVVDVSDDVLAICREYDPVTDTTATILGYSHEHPASLPEHTRLLVQVNSWLLSRTDDRTGFYTAQDDQEQGPKASNPPGTGVPPVKKPATAKRVSNAAIAEQLTALSAQLQLLSQRQDRLESSGPGFVGHAPKPFVGPTPKLPALSAQIQNPSGMLQTGQAKVLNLIGPPPRTRAAPAAPGANDAVQDEPYDPLQPTAGDPESIASAIAQQSTAITALVAHLTSQSGDVMGQSSSTTRGVQRREKMQNDLATGNSCYFFQLMQQLHRRLHPSKPVPQREEELQGLSVLHYLERQGGYRNQREMGLVAWVLGHALDAAAAGDFRHTKEVLALLMVAVEQSVLDRGDWSLAFMLTLMEEPPLQMFQERAMTLAQNAKPFGPLVPPQWTAVCLSYLKDLEVLANKKVETAKRAAKPPPANPSAGSTGEPEKEESPRRKPRFPKKPKAKAPADA</sequence>
<keyword evidence="2" id="KW-1133">Transmembrane helix</keyword>
<reference evidence="4" key="1">
    <citation type="submission" date="2022-10" db="EMBL/GenBank/DDBJ databases">
        <authorList>
            <person name="Chen Y."/>
            <person name="Dougan E. K."/>
            <person name="Chan C."/>
            <person name="Rhodes N."/>
            <person name="Thang M."/>
        </authorList>
    </citation>
    <scope>NUCLEOTIDE SEQUENCE</scope>
</reference>
<feature type="transmembrane region" description="Helical" evidence="2">
    <location>
        <begin position="786"/>
        <end position="807"/>
    </location>
</feature>
<evidence type="ECO:0000313" key="6">
    <source>
        <dbReference type="Proteomes" id="UP001152797"/>
    </source>
</evidence>
<feature type="transmembrane region" description="Helical" evidence="2">
    <location>
        <begin position="856"/>
        <end position="878"/>
    </location>
</feature>
<feature type="transmembrane region" description="Helical" evidence="2">
    <location>
        <begin position="961"/>
        <end position="979"/>
    </location>
</feature>
<feature type="region of interest" description="Disordered" evidence="1">
    <location>
        <begin position="1536"/>
        <end position="1566"/>
    </location>
</feature>
<evidence type="ECO:0000313" key="4">
    <source>
        <dbReference type="EMBL" id="CAI3985265.1"/>
    </source>
</evidence>
<feature type="region of interest" description="Disordered" evidence="1">
    <location>
        <begin position="1237"/>
        <end position="1273"/>
    </location>
</feature>
<dbReference type="EMBL" id="CAMXCT020000973">
    <property type="protein sequence ID" value="CAL1138640.1"/>
    <property type="molecule type" value="Genomic_DNA"/>
</dbReference>
<gene>
    <name evidence="4" type="ORF">C1SCF055_LOCUS12734</name>
</gene>
<dbReference type="PANTHER" id="PTHR11319">
    <property type="entry name" value="G PROTEIN-COUPLED RECEPTOR-RELATED"/>
    <property type="match status" value="1"/>
</dbReference>
<keyword evidence="6" id="KW-1185">Reference proteome</keyword>
<feature type="compositionally biased region" description="Basic residues" evidence="1">
    <location>
        <begin position="1908"/>
        <end position="1918"/>
    </location>
</feature>
<evidence type="ECO:0000313" key="5">
    <source>
        <dbReference type="EMBL" id="CAL4772577.1"/>
    </source>
</evidence>
<feature type="region of interest" description="Disordered" evidence="1">
    <location>
        <begin position="1177"/>
        <end position="1217"/>
    </location>
</feature>
<feature type="transmembrane region" description="Helical" evidence="2">
    <location>
        <begin position="937"/>
        <end position="954"/>
    </location>
</feature>
<keyword evidence="2" id="KW-0472">Membrane</keyword>
<reference evidence="5 6" key="2">
    <citation type="submission" date="2024-05" db="EMBL/GenBank/DDBJ databases">
        <authorList>
            <person name="Chen Y."/>
            <person name="Shah S."/>
            <person name="Dougan E. K."/>
            <person name="Thang M."/>
            <person name="Chan C."/>
        </authorList>
    </citation>
    <scope>NUCLEOTIDE SEQUENCE [LARGE SCALE GENOMIC DNA]</scope>
</reference>
<dbReference type="InterPro" id="IPR011050">
    <property type="entry name" value="Pectin_lyase_fold/virulence"/>
</dbReference>